<evidence type="ECO:0000256" key="1">
    <source>
        <dbReference type="ARBA" id="ARBA00022691"/>
    </source>
</evidence>
<evidence type="ECO:0000256" key="2">
    <source>
        <dbReference type="ARBA" id="ARBA00022723"/>
    </source>
</evidence>
<evidence type="ECO:0000256" key="3">
    <source>
        <dbReference type="ARBA" id="ARBA00023004"/>
    </source>
</evidence>
<reference evidence="7 8" key="1">
    <citation type="journal article" date="2019" name="Int. J. Syst. Evol. Microbiol.">
        <title>Thermogemmatispora aurantia sp. nov. and Thermogemmatispora argillosa sp. nov., within the class Ktedonobacteria, and emended description of the genus Thermogemmatispora.</title>
        <authorList>
            <person name="Zheng Y."/>
            <person name="Wang C.M."/>
            <person name="Sakai Y."/>
            <person name="Abe K."/>
            <person name="Yokota A."/>
            <person name="Yabe S."/>
        </authorList>
    </citation>
    <scope>NUCLEOTIDE SEQUENCE [LARGE SCALE GENOMIC DNA]</scope>
    <source>
        <strain evidence="7 8">A1-2</strain>
    </source>
</reference>
<comment type="caution">
    <text evidence="7">The sequence shown here is derived from an EMBL/GenBank/DDBJ whole genome shotgun (WGS) entry which is preliminary data.</text>
</comment>
<dbReference type="PANTHER" id="PTHR11228">
    <property type="entry name" value="RADICAL SAM DOMAIN PROTEIN"/>
    <property type="match status" value="1"/>
</dbReference>
<dbReference type="GO" id="GO:0051536">
    <property type="term" value="F:iron-sulfur cluster binding"/>
    <property type="evidence" value="ECO:0007669"/>
    <property type="project" value="UniProtKB-KW"/>
</dbReference>
<accession>A0A5J4KB05</accession>
<keyword evidence="2" id="KW-0479">Metal-binding</keyword>
<dbReference type="EMBL" id="BKZV01000003">
    <property type="protein sequence ID" value="GER83929.1"/>
    <property type="molecule type" value="Genomic_DNA"/>
</dbReference>
<dbReference type="AlphaFoldDB" id="A0A5J4KB05"/>
<dbReference type="GO" id="GO:0046872">
    <property type="term" value="F:metal ion binding"/>
    <property type="evidence" value="ECO:0007669"/>
    <property type="project" value="UniProtKB-KW"/>
</dbReference>
<dbReference type="InterPro" id="IPR007197">
    <property type="entry name" value="rSAM"/>
</dbReference>
<dbReference type="SUPFAM" id="SSF102114">
    <property type="entry name" value="Radical SAM enzymes"/>
    <property type="match status" value="1"/>
</dbReference>
<dbReference type="InterPro" id="IPR023885">
    <property type="entry name" value="4Fe4S-binding_SPASM_dom"/>
</dbReference>
<dbReference type="Pfam" id="PF13186">
    <property type="entry name" value="SPASM"/>
    <property type="match status" value="1"/>
</dbReference>
<proteinExistence type="predicted"/>
<dbReference type="GO" id="GO:0003824">
    <property type="term" value="F:catalytic activity"/>
    <property type="evidence" value="ECO:0007669"/>
    <property type="project" value="InterPro"/>
</dbReference>
<protein>
    <submittedName>
        <fullName evidence="7">Uncharacterized protein</fullName>
    </submittedName>
</protein>
<dbReference type="InterPro" id="IPR050377">
    <property type="entry name" value="Radical_SAM_PqqE_MftC-like"/>
</dbReference>
<dbReference type="InterPro" id="IPR058240">
    <property type="entry name" value="rSAM_sf"/>
</dbReference>
<dbReference type="Proteomes" id="UP000334820">
    <property type="component" value="Unassembled WGS sequence"/>
</dbReference>
<dbReference type="Gene3D" id="3.20.20.70">
    <property type="entry name" value="Aldolase class I"/>
    <property type="match status" value="1"/>
</dbReference>
<name>A0A5J4KB05_9CHLR</name>
<feature type="domain" description="Radical SAM core" evidence="5">
    <location>
        <begin position="2"/>
        <end position="85"/>
    </location>
</feature>
<organism evidence="7 8">
    <name type="scientific">Thermogemmatispora aurantia</name>
    <dbReference type="NCBI Taxonomy" id="2045279"/>
    <lineage>
        <taxon>Bacteria</taxon>
        <taxon>Bacillati</taxon>
        <taxon>Chloroflexota</taxon>
        <taxon>Ktedonobacteria</taxon>
        <taxon>Thermogemmatisporales</taxon>
        <taxon>Thermogemmatisporaceae</taxon>
        <taxon>Thermogemmatispora</taxon>
    </lineage>
</organism>
<evidence type="ECO:0000313" key="8">
    <source>
        <dbReference type="Proteomes" id="UP000334820"/>
    </source>
</evidence>
<feature type="domain" description="4Fe4S-binding SPASM" evidence="6">
    <location>
        <begin position="150"/>
        <end position="215"/>
    </location>
</feature>
<evidence type="ECO:0000259" key="6">
    <source>
        <dbReference type="Pfam" id="PF13186"/>
    </source>
</evidence>
<evidence type="ECO:0000313" key="7">
    <source>
        <dbReference type="EMBL" id="GER83929.1"/>
    </source>
</evidence>
<keyword evidence="8" id="KW-1185">Reference proteome</keyword>
<dbReference type="PANTHER" id="PTHR11228:SF7">
    <property type="entry name" value="PQQA PEPTIDE CYCLASE"/>
    <property type="match status" value="1"/>
</dbReference>
<gene>
    <name evidence="7" type="ORF">KTAU_25660</name>
</gene>
<evidence type="ECO:0000256" key="4">
    <source>
        <dbReference type="ARBA" id="ARBA00023014"/>
    </source>
</evidence>
<keyword evidence="3" id="KW-0408">Iron</keyword>
<sequence length="236" mass="25666">MRVSVISNGRLLAKKAGALADAGCSEVVLSLDALGDHHNRIRNTPRLFEHCLEGMAAIQEAGLSYGINTVLQAESIDDLPLLANLLFTRPQPPRWWHLIPVRGNRALLPDEGQIDRMKQLLPALHEQGAARGVLLVADADMFSEKGSVCCSVPQFTAYVRADTGNVYGCNMLVYAQNPLSNILATSASEAWESQAFQQLRLHCLEGNNSVCSRCDAGSRAMNHVLRSLAIHSPPSE</sequence>
<keyword evidence="1" id="KW-0949">S-adenosyl-L-methionine</keyword>
<dbReference type="InterPro" id="IPR013785">
    <property type="entry name" value="Aldolase_TIM"/>
</dbReference>
<keyword evidence="4" id="KW-0411">Iron-sulfur</keyword>
<evidence type="ECO:0000259" key="5">
    <source>
        <dbReference type="Pfam" id="PF04055"/>
    </source>
</evidence>
<dbReference type="CDD" id="cd21109">
    <property type="entry name" value="SPASM"/>
    <property type="match status" value="1"/>
</dbReference>
<dbReference type="Pfam" id="PF04055">
    <property type="entry name" value="Radical_SAM"/>
    <property type="match status" value="1"/>
</dbReference>